<sequence>MNIHPTAIISGKAKIGKNVTIGAYTVVYDNVDIGDSSVIESFCELGVANSLSGGNVLIIGANSHIRSHSIFYEGSQFDSSLVTGHRVTVREKTKAGKNFQIGTLSDIQGHCEIGDYVRTHSNVHIGQHSKIGNFVWIFPYVVLTNDPTPPSSVMQGVVVDNFAVIATMSVILPGAHISEGCLIGAHSCLSGKTEKDTIYSGSPAKAIGCTSKLKLKDGTRRPAYPWRKHFTRGYPEHIVQEWIKEFTDNV</sequence>
<evidence type="ECO:0000313" key="2">
    <source>
        <dbReference type="EMBL" id="MDX7921489.1"/>
    </source>
</evidence>
<dbReference type="PANTHER" id="PTHR43300">
    <property type="entry name" value="ACETYLTRANSFERASE"/>
    <property type="match status" value="1"/>
</dbReference>
<dbReference type="Proteomes" id="UP001285835">
    <property type="component" value="Unassembled WGS sequence"/>
</dbReference>
<organism evidence="2 3">
    <name type="scientific">Aeromonas media</name>
    <dbReference type="NCBI Taxonomy" id="651"/>
    <lineage>
        <taxon>Bacteria</taxon>
        <taxon>Pseudomonadati</taxon>
        <taxon>Pseudomonadota</taxon>
        <taxon>Gammaproteobacteria</taxon>
        <taxon>Aeromonadales</taxon>
        <taxon>Aeromonadaceae</taxon>
        <taxon>Aeromonas</taxon>
    </lineage>
</organism>
<dbReference type="EMBL" id="JAWZXF010000006">
    <property type="protein sequence ID" value="MDX7921489.1"/>
    <property type="molecule type" value="Genomic_DNA"/>
</dbReference>
<dbReference type="CDD" id="cd03358">
    <property type="entry name" value="LbH_WxcM_N_like"/>
    <property type="match status" value="1"/>
</dbReference>
<dbReference type="InterPro" id="IPR011004">
    <property type="entry name" value="Trimer_LpxA-like_sf"/>
</dbReference>
<proteinExistence type="inferred from homology"/>
<dbReference type="SUPFAM" id="SSF51161">
    <property type="entry name" value="Trimeric LpxA-like enzymes"/>
    <property type="match status" value="1"/>
</dbReference>
<accession>A0AAP6L0T6</accession>
<evidence type="ECO:0000313" key="3">
    <source>
        <dbReference type="Proteomes" id="UP001285835"/>
    </source>
</evidence>
<dbReference type="Gene3D" id="2.160.10.10">
    <property type="entry name" value="Hexapeptide repeat proteins"/>
    <property type="match status" value="1"/>
</dbReference>
<comment type="caution">
    <text evidence="2">The sequence shown here is derived from an EMBL/GenBank/DDBJ whole genome shotgun (WGS) entry which is preliminary data.</text>
</comment>
<dbReference type="Pfam" id="PF00132">
    <property type="entry name" value="Hexapep"/>
    <property type="match status" value="1"/>
</dbReference>
<reference evidence="2" key="1">
    <citation type="submission" date="2023-11" db="EMBL/GenBank/DDBJ databases">
        <title>WGS of Aeromonas in Northern Israel.</title>
        <authorList>
            <person name="Hershko Y."/>
        </authorList>
    </citation>
    <scope>NUCLEOTIDE SEQUENCE</scope>
    <source>
        <strain evidence="2">02297</strain>
    </source>
</reference>
<dbReference type="AlphaFoldDB" id="A0AAP6L0T6"/>
<comment type="similarity">
    <text evidence="1">Belongs to the transferase hexapeptide repeat family.</text>
</comment>
<dbReference type="InterPro" id="IPR050179">
    <property type="entry name" value="Trans_hexapeptide_repeat"/>
</dbReference>
<dbReference type="RefSeq" id="WP_319916599.1">
    <property type="nucleotide sequence ID" value="NZ_JAWZXF010000006.1"/>
</dbReference>
<protein>
    <submittedName>
        <fullName evidence="2">N-acetyltransferase</fullName>
    </submittedName>
</protein>
<dbReference type="PANTHER" id="PTHR43300:SF4">
    <property type="entry name" value="ACYL-[ACYL-CARRIER-PROTEIN]--UDP-N-ACETYLGLUCOSAMINE O-ACYLTRANSFERASE"/>
    <property type="match status" value="1"/>
</dbReference>
<gene>
    <name evidence="2" type="ORF">SJS82_06040</name>
</gene>
<name>A0AAP6L0T6_AERME</name>
<dbReference type="InterPro" id="IPR001451">
    <property type="entry name" value="Hexapep"/>
</dbReference>
<evidence type="ECO:0000256" key="1">
    <source>
        <dbReference type="ARBA" id="ARBA00007274"/>
    </source>
</evidence>